<dbReference type="Pfam" id="PF12389">
    <property type="entry name" value="Peptidase_M73"/>
    <property type="match status" value="1"/>
</dbReference>
<dbReference type="NCBIfam" id="TIGR04088">
    <property type="entry name" value="cognate_SipW"/>
    <property type="match status" value="1"/>
</dbReference>
<evidence type="ECO:0000256" key="1">
    <source>
        <dbReference type="SAM" id="MobiDB-lite"/>
    </source>
</evidence>
<dbReference type="InterPro" id="IPR023833">
    <property type="entry name" value="Signal_pept_SipW-depend-type"/>
</dbReference>
<reference evidence="2 3" key="1">
    <citation type="journal article" date="2016" name="Nat. Commun.">
        <title>Thousands of microbial genomes shed light on interconnected biogeochemical processes in an aquifer system.</title>
        <authorList>
            <person name="Anantharaman K."/>
            <person name="Brown C.T."/>
            <person name="Hug L.A."/>
            <person name="Sharon I."/>
            <person name="Castelle C.J."/>
            <person name="Probst A.J."/>
            <person name="Thomas B.C."/>
            <person name="Singh A."/>
            <person name="Wilkins M.J."/>
            <person name="Karaoz U."/>
            <person name="Brodie E.L."/>
            <person name="Williams K.H."/>
            <person name="Hubbard S.S."/>
            <person name="Banfield J.F."/>
        </authorList>
    </citation>
    <scope>NUCLEOTIDE SEQUENCE [LARGE SCALE GENOMIC DNA]</scope>
</reference>
<comment type="caution">
    <text evidence="2">The sequence shown here is derived from an EMBL/GenBank/DDBJ whole genome shotgun (WGS) entry which is preliminary data.</text>
</comment>
<evidence type="ECO:0000313" key="3">
    <source>
        <dbReference type="Proteomes" id="UP000177090"/>
    </source>
</evidence>
<feature type="region of interest" description="Disordered" evidence="1">
    <location>
        <begin position="210"/>
        <end position="231"/>
    </location>
</feature>
<sequence length="263" mass="27627">MIVFAAAVVIGATGAFFSDTETSSGNTFTAGAIDLTIDNTSYVTSTTTGLLVASPSTTWGLSNLTNQLFFNFTDLKPGDEGEDTISLHVDNNDAYACMDVTLTGTPENSITEPESAVDTTAGSNEGELQNALKFAFWADDGDNVYEVGETIFKEGSAANLFVADNAKWALADSQTNIWGGAVAPLPGNSVRYIAKYWCFGDLSATPLTQDNASSTNPLTRPGTGFSCSGVNSDNSTQTDGITADVTFEAVQSRNNSSFVCNQT</sequence>
<evidence type="ECO:0000313" key="2">
    <source>
        <dbReference type="EMBL" id="OHA60912.1"/>
    </source>
</evidence>
<dbReference type="STRING" id="1802440.A2569_00065"/>
<gene>
    <name evidence="2" type="ORF">A2569_00065</name>
</gene>
<name>A0A1G2QLN4_9BACT</name>
<proteinExistence type="predicted"/>
<protein>
    <submittedName>
        <fullName evidence="2">Uncharacterized protein</fullName>
    </submittedName>
</protein>
<dbReference type="InterPro" id="IPR022121">
    <property type="entry name" value="Peptidase_M73_camelysin"/>
</dbReference>
<organism evidence="2 3">
    <name type="scientific">Candidatus Vogelbacteria bacterium RIFOXYD1_FULL_51_18</name>
    <dbReference type="NCBI Taxonomy" id="1802440"/>
    <lineage>
        <taxon>Bacteria</taxon>
        <taxon>Candidatus Vogeliibacteriota</taxon>
    </lineage>
</organism>
<dbReference type="AlphaFoldDB" id="A0A1G2QLN4"/>
<dbReference type="Proteomes" id="UP000177090">
    <property type="component" value="Unassembled WGS sequence"/>
</dbReference>
<dbReference type="EMBL" id="MHTL01000006">
    <property type="protein sequence ID" value="OHA60912.1"/>
    <property type="molecule type" value="Genomic_DNA"/>
</dbReference>
<accession>A0A1G2QLN4</accession>